<dbReference type="AlphaFoldDB" id="A0A931HVX2"/>
<gene>
    <name evidence="1" type="ORF">H0267_07770</name>
</gene>
<evidence type="ECO:0008006" key="3">
    <source>
        <dbReference type="Google" id="ProtNLM"/>
    </source>
</evidence>
<protein>
    <recommendedName>
        <fullName evidence="3">Sporulation protein YtxC</fullName>
    </recommendedName>
</protein>
<dbReference type="Pfam" id="PF08812">
    <property type="entry name" value="YtxC"/>
    <property type="match status" value="1"/>
</dbReference>
<keyword evidence="2" id="KW-1185">Reference proteome</keyword>
<dbReference type="InterPro" id="IPR014199">
    <property type="entry name" value="Spore_YtxC"/>
</dbReference>
<dbReference type="Proteomes" id="UP000614490">
    <property type="component" value="Unassembled WGS sequence"/>
</dbReference>
<dbReference type="RefSeq" id="WP_197316675.1">
    <property type="nucleotide sequence ID" value="NZ_JADZSC010000001.1"/>
</dbReference>
<evidence type="ECO:0000313" key="2">
    <source>
        <dbReference type="Proteomes" id="UP000614490"/>
    </source>
</evidence>
<reference evidence="1 2" key="1">
    <citation type="journal article" date="2005" name="Int. J. Syst. Evol. Microbiol.">
        <title>Halobacillus yeomjeoni sp. nov., isolated from a marine solar saltern in Korea.</title>
        <authorList>
            <person name="Yoon J.H."/>
            <person name="Kang S.J."/>
            <person name="Lee C.H."/>
            <person name="Oh H.W."/>
            <person name="Oh T.K."/>
        </authorList>
    </citation>
    <scope>NUCLEOTIDE SEQUENCE [LARGE SCALE GENOMIC DNA]</scope>
    <source>
        <strain evidence="1 2">KCTC 3957</strain>
    </source>
</reference>
<name>A0A931HVX2_9BACI</name>
<proteinExistence type="predicted"/>
<sequence>MICIRFSNRIEAELVYKLIVTEEKLWLLKEYEKEFEVQLSVNAESLPSTFEIRNALLSSIRIRKLPGWIEGVLRHRYYYEDQHEIQRVLEIAHEFEAKPPAGLSLPSLHKELEKVVKYTLGSSTFIDYDDFCVACLEKIHPVLIEYTGYLIDDYKQEEAYQMLVDSWRSRIHYRDTGVSILHLLDHGGLEYYHDEGNKIRKSETMVYMNQYPDTSIENLQLQWSVTPALVHAPDQLIIYSDNPNHPQLQLLVNIFEEKAIWKSSEEFPFKLS</sequence>
<evidence type="ECO:0000313" key="1">
    <source>
        <dbReference type="EMBL" id="MBH0230111.1"/>
    </source>
</evidence>
<organism evidence="1 2">
    <name type="scientific">Halobacillus yeomjeoni</name>
    <dbReference type="NCBI Taxonomy" id="311194"/>
    <lineage>
        <taxon>Bacteria</taxon>
        <taxon>Bacillati</taxon>
        <taxon>Bacillota</taxon>
        <taxon>Bacilli</taxon>
        <taxon>Bacillales</taxon>
        <taxon>Bacillaceae</taxon>
        <taxon>Halobacillus</taxon>
    </lineage>
</organism>
<comment type="caution">
    <text evidence="1">The sequence shown here is derived from an EMBL/GenBank/DDBJ whole genome shotgun (WGS) entry which is preliminary data.</text>
</comment>
<accession>A0A931HVX2</accession>
<dbReference type="EMBL" id="JADZSC010000001">
    <property type="protein sequence ID" value="MBH0230111.1"/>
    <property type="molecule type" value="Genomic_DNA"/>
</dbReference>